<evidence type="ECO:0000256" key="5">
    <source>
        <dbReference type="ARBA" id="ARBA00022553"/>
    </source>
</evidence>
<dbReference type="InterPro" id="IPR003594">
    <property type="entry name" value="HATPase_dom"/>
</dbReference>
<evidence type="ECO:0000313" key="17">
    <source>
        <dbReference type="EMBL" id="TBW73495.1"/>
    </source>
</evidence>
<evidence type="ECO:0000256" key="4">
    <source>
        <dbReference type="ARBA" id="ARBA00022475"/>
    </source>
</evidence>
<evidence type="ECO:0000256" key="10">
    <source>
        <dbReference type="ARBA" id="ARBA00022840"/>
    </source>
</evidence>
<dbReference type="GeneID" id="58091264"/>
<dbReference type="GO" id="GO:0071555">
    <property type="term" value="P:cell wall organization"/>
    <property type="evidence" value="ECO:0007669"/>
    <property type="project" value="InterPro"/>
</dbReference>
<evidence type="ECO:0000256" key="12">
    <source>
        <dbReference type="ARBA" id="ARBA00023012"/>
    </source>
</evidence>
<dbReference type="GO" id="GO:0005524">
    <property type="term" value="F:ATP binding"/>
    <property type="evidence" value="ECO:0007669"/>
    <property type="project" value="UniProtKB-KW"/>
</dbReference>
<reference evidence="17 18" key="1">
    <citation type="journal article" date="2019" name="Sci. Transl. Med.">
        <title>Quorum sensing between bacterial species on the skin protects against epidermal injury in atopic dermatitis.</title>
        <authorList>
            <person name="Williams M.R."/>
        </authorList>
    </citation>
    <scope>NUCLEOTIDE SEQUENCE [LARGE SCALE GENOMIC DNA]</scope>
    <source>
        <strain evidence="17 18">E7</strain>
    </source>
</reference>
<keyword evidence="7 15" id="KW-0812">Transmembrane</keyword>
<keyword evidence="9 17" id="KW-0418">Kinase</keyword>
<feature type="transmembrane region" description="Helical" evidence="15">
    <location>
        <begin position="155"/>
        <end position="173"/>
    </location>
</feature>
<organism evidence="17 18">
    <name type="scientific">Staphylococcus lugdunensis</name>
    <dbReference type="NCBI Taxonomy" id="28035"/>
    <lineage>
        <taxon>Bacteria</taxon>
        <taxon>Bacillati</taxon>
        <taxon>Bacillota</taxon>
        <taxon>Bacilli</taxon>
        <taxon>Bacillales</taxon>
        <taxon>Staphylococcaceae</taxon>
        <taxon>Staphylococcus</taxon>
    </lineage>
</organism>
<feature type="transmembrane region" description="Helical" evidence="15">
    <location>
        <begin position="6"/>
        <end position="23"/>
    </location>
</feature>
<dbReference type="SUPFAM" id="SSF55874">
    <property type="entry name" value="ATPase domain of HSP90 chaperone/DNA topoisomerase II/histidine kinase"/>
    <property type="match status" value="1"/>
</dbReference>
<keyword evidence="6" id="KW-0808">Transferase</keyword>
<accession>A0A4Q9WDI4</accession>
<dbReference type="EC" id="2.7.13.3" evidence="3"/>
<evidence type="ECO:0000259" key="16">
    <source>
        <dbReference type="PROSITE" id="PS50109"/>
    </source>
</evidence>
<dbReference type="RefSeq" id="WP_002492853.1">
    <property type="nucleotide sequence ID" value="NZ_AP021848.1"/>
</dbReference>
<dbReference type="AlphaFoldDB" id="A0A4Q9WDI4"/>
<dbReference type="Proteomes" id="UP000293637">
    <property type="component" value="Unassembled WGS sequence"/>
</dbReference>
<comment type="caution">
    <text evidence="17">The sequence shown here is derived from an EMBL/GenBank/DDBJ whole genome shotgun (WGS) entry which is preliminary data.</text>
</comment>
<feature type="transmembrane region" description="Helical" evidence="15">
    <location>
        <begin position="121"/>
        <end position="143"/>
    </location>
</feature>
<keyword evidence="8" id="KW-0547">Nucleotide-binding</keyword>
<gene>
    <name evidence="17" type="ORF">EQ812_01435</name>
</gene>
<dbReference type="InterPro" id="IPR005467">
    <property type="entry name" value="His_kinase_dom"/>
</dbReference>
<comment type="subcellular location">
    <subcellularLocation>
        <location evidence="2">Cell membrane</location>
        <topology evidence="2">Multi-pass membrane protein</topology>
    </subcellularLocation>
</comment>
<evidence type="ECO:0000256" key="9">
    <source>
        <dbReference type="ARBA" id="ARBA00022777"/>
    </source>
</evidence>
<evidence type="ECO:0000256" key="14">
    <source>
        <dbReference type="ARBA" id="ARBA00029830"/>
    </source>
</evidence>
<evidence type="ECO:0000256" key="6">
    <source>
        <dbReference type="ARBA" id="ARBA00022679"/>
    </source>
</evidence>
<keyword evidence="10" id="KW-0067">ATP-binding</keyword>
<dbReference type="Pfam" id="PF07694">
    <property type="entry name" value="5TM-5TMR_LYT"/>
    <property type="match status" value="1"/>
</dbReference>
<dbReference type="GO" id="GO:0005886">
    <property type="term" value="C:plasma membrane"/>
    <property type="evidence" value="ECO:0007669"/>
    <property type="project" value="UniProtKB-SubCell"/>
</dbReference>
<evidence type="ECO:0000256" key="1">
    <source>
        <dbReference type="ARBA" id="ARBA00000085"/>
    </source>
</evidence>
<evidence type="ECO:0000256" key="15">
    <source>
        <dbReference type="SAM" id="Phobius"/>
    </source>
</evidence>
<dbReference type="Pfam" id="PF06580">
    <property type="entry name" value="His_kinase"/>
    <property type="match status" value="1"/>
</dbReference>
<dbReference type="Gene3D" id="3.30.450.40">
    <property type="match status" value="1"/>
</dbReference>
<feature type="transmembrane region" description="Helical" evidence="15">
    <location>
        <begin position="185"/>
        <end position="206"/>
    </location>
</feature>
<proteinExistence type="predicted"/>
<sequence>MFNLFILLLERVGLIIIIAYLLMNTSHFKTMMGEREKWRSQWQLLIIFGLFAITSNFTGIEIKDGQIISSNIYYHLNSEASMANTRVLTIGASGLIGGPYVALFVGIISGLSRMYIGGADAYTYLISSIIIGLTSGFIGHLAIKNHRYPTVLQGAVIGIINEAIQMLCILIFSEDTTAAIELVQLISLPMILINSIGTAIFLSIILSTLKQEEQARAVQTHDVLQIANETLPYFRAGLNEASAKRVAEVILPLMNVSAVAITNKKDILTHVGAGRDHHIAKKEIITNLSKEVIRSGQLKEAESKEGIGCNHDNCPLEAAIVIPLYTNHNVVGTLKFYFKDKHDVTNSTKQLARGLAEIFSSQLELGKAETQSKLLRDAEIKSLQAQVNPHFFFNAINTISALVRIDSEKARKLLLQLSQFFRSNLQGARNNTITLEKELQQVEAYLSLEQARFPNRFHIDYHIDKQYHHILIPPFIIQILVENAIKHAFKNRKANNHITVTASQHDDAIQLTVTDNGQGIPKERIPLLGQISVNSETGTGSGLENLNRRLIGLYGPTSQLSITSTNKGTRVSCMIPYHEQKEDI</sequence>
<evidence type="ECO:0000256" key="8">
    <source>
        <dbReference type="ARBA" id="ARBA00022741"/>
    </source>
</evidence>
<dbReference type="InterPro" id="IPR011620">
    <property type="entry name" value="Sig_transdc_His_kinase_LytS_TM"/>
</dbReference>
<name>A0A4Q9WDI4_STALU</name>
<feature type="domain" description="Histidine kinase" evidence="16">
    <location>
        <begin position="476"/>
        <end position="579"/>
    </location>
</feature>
<dbReference type="InterPro" id="IPR050640">
    <property type="entry name" value="Bact_2-comp_sensor_kinase"/>
</dbReference>
<evidence type="ECO:0000256" key="11">
    <source>
        <dbReference type="ARBA" id="ARBA00022989"/>
    </source>
</evidence>
<dbReference type="PANTHER" id="PTHR34220">
    <property type="entry name" value="SENSOR HISTIDINE KINASE YPDA"/>
    <property type="match status" value="1"/>
</dbReference>
<comment type="catalytic activity">
    <reaction evidence="1">
        <text>ATP + protein L-histidine = ADP + protein N-phospho-L-histidine.</text>
        <dbReference type="EC" id="2.7.13.3"/>
    </reaction>
</comment>
<dbReference type="InterPro" id="IPR036890">
    <property type="entry name" value="HATPase_C_sf"/>
</dbReference>
<feature type="transmembrane region" description="Helical" evidence="15">
    <location>
        <begin position="44"/>
        <end position="62"/>
    </location>
</feature>
<dbReference type="PANTHER" id="PTHR34220:SF7">
    <property type="entry name" value="SENSOR HISTIDINE KINASE YPDA"/>
    <property type="match status" value="1"/>
</dbReference>
<evidence type="ECO:0000256" key="3">
    <source>
        <dbReference type="ARBA" id="ARBA00012438"/>
    </source>
</evidence>
<dbReference type="Pfam" id="PF02518">
    <property type="entry name" value="HATPase_c"/>
    <property type="match status" value="1"/>
</dbReference>
<keyword evidence="4" id="KW-1003">Cell membrane</keyword>
<keyword evidence="5" id="KW-0597">Phosphoprotein</keyword>
<evidence type="ECO:0000256" key="13">
    <source>
        <dbReference type="ARBA" id="ARBA00023136"/>
    </source>
</evidence>
<feature type="transmembrane region" description="Helical" evidence="15">
    <location>
        <begin position="87"/>
        <end position="109"/>
    </location>
</feature>
<evidence type="ECO:0000313" key="18">
    <source>
        <dbReference type="Proteomes" id="UP000293637"/>
    </source>
</evidence>
<dbReference type="SMART" id="SM00387">
    <property type="entry name" value="HATPase_c"/>
    <property type="match status" value="1"/>
</dbReference>
<keyword evidence="11 15" id="KW-1133">Transmembrane helix</keyword>
<protein>
    <recommendedName>
        <fullName evidence="3">histidine kinase</fullName>
        <ecNumber evidence="3">2.7.13.3</ecNumber>
    </recommendedName>
    <alternativeName>
        <fullName evidence="14">Autolysin sensor kinase</fullName>
    </alternativeName>
</protein>
<dbReference type="Gene3D" id="3.30.565.10">
    <property type="entry name" value="Histidine kinase-like ATPase, C-terminal domain"/>
    <property type="match status" value="1"/>
</dbReference>
<keyword evidence="12" id="KW-0902">Two-component regulatory system</keyword>
<dbReference type="InterPro" id="IPR029016">
    <property type="entry name" value="GAF-like_dom_sf"/>
</dbReference>
<evidence type="ECO:0000256" key="2">
    <source>
        <dbReference type="ARBA" id="ARBA00004651"/>
    </source>
</evidence>
<keyword evidence="13 15" id="KW-0472">Membrane</keyword>
<dbReference type="InterPro" id="IPR010559">
    <property type="entry name" value="Sig_transdc_His_kin_internal"/>
</dbReference>
<dbReference type="PROSITE" id="PS50109">
    <property type="entry name" value="HIS_KIN"/>
    <property type="match status" value="1"/>
</dbReference>
<evidence type="ECO:0000256" key="7">
    <source>
        <dbReference type="ARBA" id="ARBA00022692"/>
    </source>
</evidence>
<dbReference type="EMBL" id="SCHB01000001">
    <property type="protein sequence ID" value="TBW73495.1"/>
    <property type="molecule type" value="Genomic_DNA"/>
</dbReference>
<dbReference type="GO" id="GO:0000155">
    <property type="term" value="F:phosphorelay sensor kinase activity"/>
    <property type="evidence" value="ECO:0007669"/>
    <property type="project" value="InterPro"/>
</dbReference>